<feature type="compositionally biased region" description="Low complexity" evidence="1">
    <location>
        <begin position="129"/>
        <end position="151"/>
    </location>
</feature>
<evidence type="ECO:0000313" key="2">
    <source>
        <dbReference type="EMBL" id="QHW32423.1"/>
    </source>
</evidence>
<feature type="region of interest" description="Disordered" evidence="1">
    <location>
        <begin position="85"/>
        <end position="183"/>
    </location>
</feature>
<sequence>MEHTFTIEPGGFTPFADEDALIEQCKTWGLLSDKAVKSKAFVYKRGGSTLPCAIVGFVDFMTAVIEFENKQQHLIHPSLLKEMQASTYGQRQRSADAAESTDTETPQEESAAIAATDTETRSVDEDASADAPAQSADAAVNVANSGAAAPVASPPSPAADEPRVEKSKPEAAKEKPAKKKSAKVQLPEEKVKLSAVVKEFTTVPNHFAEEDDEVIIYENVMITEQELELGDAWSSHSNTLKKLELEVGDAITFEAKVVAKKLTKHPVPYKINNPSKIAKA</sequence>
<dbReference type="KEGG" id="prz:GZH47_17480"/>
<protein>
    <submittedName>
        <fullName evidence="2">Uncharacterized protein</fullName>
    </submittedName>
</protein>
<evidence type="ECO:0000313" key="3">
    <source>
        <dbReference type="Proteomes" id="UP000479114"/>
    </source>
</evidence>
<name>A0A6C0P3K8_9BACL</name>
<dbReference type="AlphaFoldDB" id="A0A6C0P3K8"/>
<evidence type="ECO:0000256" key="1">
    <source>
        <dbReference type="SAM" id="MobiDB-lite"/>
    </source>
</evidence>
<dbReference type="Proteomes" id="UP000479114">
    <property type="component" value="Chromosome"/>
</dbReference>
<keyword evidence="3" id="KW-1185">Reference proteome</keyword>
<reference evidence="2 3" key="1">
    <citation type="submission" date="2020-02" db="EMBL/GenBank/DDBJ databases">
        <title>Paenibacillus sp. nov., isolated from rhizosphere soil of tomato.</title>
        <authorList>
            <person name="Weon H.-Y."/>
            <person name="Lee S.A."/>
        </authorList>
    </citation>
    <scope>NUCLEOTIDE SEQUENCE [LARGE SCALE GENOMIC DNA]</scope>
    <source>
        <strain evidence="2 3">14171R-81</strain>
    </source>
</reference>
<organism evidence="2 3">
    <name type="scientific">Paenibacillus rhizovicinus</name>
    <dbReference type="NCBI Taxonomy" id="2704463"/>
    <lineage>
        <taxon>Bacteria</taxon>
        <taxon>Bacillati</taxon>
        <taxon>Bacillota</taxon>
        <taxon>Bacilli</taxon>
        <taxon>Bacillales</taxon>
        <taxon>Paenibacillaceae</taxon>
        <taxon>Paenibacillus</taxon>
    </lineage>
</organism>
<gene>
    <name evidence="2" type="ORF">GZH47_17480</name>
</gene>
<accession>A0A6C0P3K8</accession>
<dbReference type="RefSeq" id="WP_162642096.1">
    <property type="nucleotide sequence ID" value="NZ_CP048286.1"/>
</dbReference>
<proteinExistence type="predicted"/>
<dbReference type="EMBL" id="CP048286">
    <property type="protein sequence ID" value="QHW32423.1"/>
    <property type="molecule type" value="Genomic_DNA"/>
</dbReference>
<feature type="compositionally biased region" description="Basic and acidic residues" evidence="1">
    <location>
        <begin position="160"/>
        <end position="175"/>
    </location>
</feature>